<organism evidence="2 3">
    <name type="scientific">Muiribacterium halophilum</name>
    <dbReference type="NCBI Taxonomy" id="2053465"/>
    <lineage>
        <taxon>Bacteria</taxon>
        <taxon>Candidatus Muiribacteriota</taxon>
        <taxon>Candidatus Muiribacteriia</taxon>
        <taxon>Candidatus Muiribacteriales</taxon>
        <taxon>Candidatus Muiribacteriaceae</taxon>
        <taxon>Candidatus Muiribacterium</taxon>
    </lineage>
</organism>
<protein>
    <recommendedName>
        <fullName evidence="4">Poly(3-hydroxyalkanoate) polymerase subunit PhaE</fullName>
    </recommendedName>
</protein>
<evidence type="ECO:0000313" key="3">
    <source>
        <dbReference type="Proteomes" id="UP000234857"/>
    </source>
</evidence>
<sequence length="110" mass="13067">MWNMNMMDDFSKKWEEMMKEWFDQLMKNPEFLENVSKSMEHAMTSKTVMQEMNKEMAKSMSLPTAQLMGRIGGYIIRQEAKIADLEDLILKQNEDIQEIKKLLKAKKTKK</sequence>
<reference evidence="2 3" key="1">
    <citation type="submission" date="2017-11" db="EMBL/GenBank/DDBJ databases">
        <title>Genome-resolved metagenomics identifies genetic mobility, metabolic interactions, and unexpected diversity in perchlorate-reducing communities.</title>
        <authorList>
            <person name="Barnum T.P."/>
            <person name="Figueroa I.A."/>
            <person name="Carlstrom C.I."/>
            <person name="Lucas L.N."/>
            <person name="Engelbrektson A.L."/>
            <person name="Coates J.D."/>
        </authorList>
    </citation>
    <scope>NUCLEOTIDE SEQUENCE [LARGE SCALE GENOMIC DNA]</scope>
    <source>
        <strain evidence="2">BM706</strain>
    </source>
</reference>
<proteinExistence type="predicted"/>
<dbReference type="AlphaFoldDB" id="A0A2N5ZLC9"/>
<dbReference type="EMBL" id="PKTG01000032">
    <property type="protein sequence ID" value="PLX19413.1"/>
    <property type="molecule type" value="Genomic_DNA"/>
</dbReference>
<dbReference type="Proteomes" id="UP000234857">
    <property type="component" value="Unassembled WGS sequence"/>
</dbReference>
<keyword evidence="1" id="KW-0175">Coiled coil</keyword>
<evidence type="ECO:0000256" key="1">
    <source>
        <dbReference type="SAM" id="Coils"/>
    </source>
</evidence>
<evidence type="ECO:0008006" key="4">
    <source>
        <dbReference type="Google" id="ProtNLM"/>
    </source>
</evidence>
<comment type="caution">
    <text evidence="2">The sequence shown here is derived from an EMBL/GenBank/DDBJ whole genome shotgun (WGS) entry which is preliminary data.</text>
</comment>
<name>A0A2N5ZLC9_MUIH1</name>
<gene>
    <name evidence="2" type="ORF">C0601_01955</name>
</gene>
<feature type="coiled-coil region" evidence="1">
    <location>
        <begin position="75"/>
        <end position="102"/>
    </location>
</feature>
<evidence type="ECO:0000313" key="2">
    <source>
        <dbReference type="EMBL" id="PLX19413.1"/>
    </source>
</evidence>
<accession>A0A2N5ZLC9</accession>